<keyword evidence="4" id="KW-0678">Repressor</keyword>
<dbReference type="PANTHER" id="PTHR34984:SF1">
    <property type="entry name" value="CARBON STORAGE REGULATOR"/>
    <property type="match status" value="1"/>
</dbReference>
<dbReference type="SUPFAM" id="SSF117130">
    <property type="entry name" value="CsrA-like"/>
    <property type="match status" value="1"/>
</dbReference>
<comment type="similarity">
    <text evidence="4">Belongs to the CsrA/RsmA family.</text>
</comment>
<dbReference type="PANTHER" id="PTHR34984">
    <property type="entry name" value="CARBON STORAGE REGULATOR"/>
    <property type="match status" value="1"/>
</dbReference>
<organism evidence="5 6">
    <name type="scientific">Nocardioides ginsengisoli</name>
    <dbReference type="NCBI Taxonomy" id="363868"/>
    <lineage>
        <taxon>Bacteria</taxon>
        <taxon>Bacillati</taxon>
        <taxon>Actinomycetota</taxon>
        <taxon>Actinomycetes</taxon>
        <taxon>Propionibacteriales</taxon>
        <taxon>Nocardioidaceae</taxon>
        <taxon>Nocardioides</taxon>
    </lineage>
</organism>
<protein>
    <recommendedName>
        <fullName evidence="4">Translational regulator CsrA</fullName>
    </recommendedName>
</protein>
<evidence type="ECO:0000313" key="6">
    <source>
        <dbReference type="Proteomes" id="UP001597229"/>
    </source>
</evidence>
<keyword evidence="6" id="KW-1185">Reference proteome</keyword>
<dbReference type="HAMAP" id="MF_00167">
    <property type="entry name" value="CsrA"/>
    <property type="match status" value="1"/>
</dbReference>
<comment type="subcellular location">
    <subcellularLocation>
        <location evidence="4">Cytoplasm</location>
    </subcellularLocation>
</comment>
<keyword evidence="1 4" id="KW-0963">Cytoplasm</keyword>
<dbReference type="RefSeq" id="WP_367919164.1">
    <property type="nucleotide sequence ID" value="NZ_BAABAC010000020.1"/>
</dbReference>
<name>A0ABW3W2Q4_9ACTN</name>
<evidence type="ECO:0000256" key="3">
    <source>
        <dbReference type="ARBA" id="ARBA00022884"/>
    </source>
</evidence>
<keyword evidence="2 4" id="KW-0810">Translation regulation</keyword>
<dbReference type="Pfam" id="PF02599">
    <property type="entry name" value="CsrA"/>
    <property type="match status" value="1"/>
</dbReference>
<accession>A0ABW3W2Q4</accession>
<evidence type="ECO:0000313" key="5">
    <source>
        <dbReference type="EMBL" id="MFD1248783.1"/>
    </source>
</evidence>
<proteinExistence type="inferred from homology"/>
<dbReference type="InterPro" id="IPR003751">
    <property type="entry name" value="CsrA"/>
</dbReference>
<reference evidence="6" key="1">
    <citation type="journal article" date="2019" name="Int. J. Syst. Evol. Microbiol.">
        <title>The Global Catalogue of Microorganisms (GCM) 10K type strain sequencing project: providing services to taxonomists for standard genome sequencing and annotation.</title>
        <authorList>
            <consortium name="The Broad Institute Genomics Platform"/>
            <consortium name="The Broad Institute Genome Sequencing Center for Infectious Disease"/>
            <person name="Wu L."/>
            <person name="Ma J."/>
        </authorList>
    </citation>
    <scope>NUCLEOTIDE SEQUENCE [LARGE SCALE GENOMIC DNA]</scope>
    <source>
        <strain evidence="6">CCUG 52478</strain>
    </source>
</reference>
<keyword evidence="4" id="KW-1005">Bacterial flagellum biogenesis</keyword>
<evidence type="ECO:0000256" key="4">
    <source>
        <dbReference type="HAMAP-Rule" id="MF_00167"/>
    </source>
</evidence>
<comment type="caution">
    <text evidence="5">The sequence shown here is derived from an EMBL/GenBank/DDBJ whole genome shotgun (WGS) entry which is preliminary data.</text>
</comment>
<comment type="function">
    <text evidence="4">A translational regulator that binds mRNA to regulate translation initiation and/or mRNA stability. Usually binds in the 5'-UTR at or near the Shine-Dalgarno sequence preventing ribosome-binding, thus repressing translation. Its main target seems to be the major flagellin gene, while its function is anatagonized by FliW.</text>
</comment>
<dbReference type="NCBIfam" id="NF002469">
    <property type="entry name" value="PRK01712.1"/>
    <property type="match status" value="1"/>
</dbReference>
<comment type="subunit">
    <text evidence="4">Homodimer; the beta-strands of each monomer intercalate to form a hydrophobic core, while the alpha-helices form wings that extend away from the core.</text>
</comment>
<evidence type="ECO:0000256" key="2">
    <source>
        <dbReference type="ARBA" id="ARBA00022845"/>
    </source>
</evidence>
<sequence length="82" mass="8419">MLVLSRRVGESVVIGDGSPDAVTVTVLEVRGDVVRIGIDAPRSVAVHRAELLAELADANADAASPSPTALASLSEALRTARD</sequence>
<dbReference type="EMBL" id="JBHTLX010000017">
    <property type="protein sequence ID" value="MFD1248783.1"/>
    <property type="molecule type" value="Genomic_DNA"/>
</dbReference>
<dbReference type="Proteomes" id="UP001597229">
    <property type="component" value="Unassembled WGS sequence"/>
</dbReference>
<dbReference type="InterPro" id="IPR036107">
    <property type="entry name" value="CsrA_sf"/>
</dbReference>
<dbReference type="NCBIfam" id="TIGR00202">
    <property type="entry name" value="csrA"/>
    <property type="match status" value="1"/>
</dbReference>
<gene>
    <name evidence="4 5" type="primary">csrA</name>
    <name evidence="5" type="ORF">ACFQ3F_13365</name>
</gene>
<dbReference type="Gene3D" id="2.60.40.4380">
    <property type="entry name" value="Translational regulator CsrA"/>
    <property type="match status" value="1"/>
</dbReference>
<evidence type="ECO:0000256" key="1">
    <source>
        <dbReference type="ARBA" id="ARBA00022490"/>
    </source>
</evidence>
<keyword evidence="3 4" id="KW-0694">RNA-binding</keyword>